<dbReference type="AlphaFoldDB" id="A0A699YBF2"/>
<accession>A0A699YBF2</accession>
<organism evidence="1 2">
    <name type="scientific">Haematococcus lacustris</name>
    <name type="common">Green alga</name>
    <name type="synonym">Haematococcus pluvialis</name>
    <dbReference type="NCBI Taxonomy" id="44745"/>
    <lineage>
        <taxon>Eukaryota</taxon>
        <taxon>Viridiplantae</taxon>
        <taxon>Chlorophyta</taxon>
        <taxon>core chlorophytes</taxon>
        <taxon>Chlorophyceae</taxon>
        <taxon>CS clade</taxon>
        <taxon>Chlamydomonadales</taxon>
        <taxon>Haematococcaceae</taxon>
        <taxon>Haematococcus</taxon>
    </lineage>
</organism>
<proteinExistence type="predicted"/>
<reference evidence="1 2" key="1">
    <citation type="submission" date="2020-02" db="EMBL/GenBank/DDBJ databases">
        <title>Draft genome sequence of Haematococcus lacustris strain NIES-144.</title>
        <authorList>
            <person name="Morimoto D."/>
            <person name="Nakagawa S."/>
            <person name="Yoshida T."/>
            <person name="Sawayama S."/>
        </authorList>
    </citation>
    <scope>NUCLEOTIDE SEQUENCE [LARGE SCALE GENOMIC DNA]</scope>
    <source>
        <strain evidence="1 2">NIES-144</strain>
    </source>
</reference>
<dbReference type="EMBL" id="BLLF01000048">
    <property type="protein sequence ID" value="GFH06645.1"/>
    <property type="molecule type" value="Genomic_DNA"/>
</dbReference>
<protein>
    <submittedName>
        <fullName evidence="1">Uncharacterized protein</fullName>
    </submittedName>
</protein>
<comment type="caution">
    <text evidence="1">The sequence shown here is derived from an EMBL/GenBank/DDBJ whole genome shotgun (WGS) entry which is preliminary data.</text>
</comment>
<sequence>MPGKDGDSSRDLAASIRAAVLCTLLHLSTQAMLQLTSPAFSVARSHTPPCTPCLLPWGTSHAFLHNCSAALDIELTLPFTNTQDKASQHGCTARPATRGQTSVIWERLGRNKRSEKRRLVEELTLRLAGQQNSFNKEQHVGLGDLSGVVSGDSLQCGVAERDNWRRDDTKDITGRHNYRHYRHYRQTYTELRAVSKVLLEANAHVLQDMARRRYA</sequence>
<gene>
    <name evidence="1" type="ORF">HaLaN_01310</name>
</gene>
<name>A0A699YBF2_HAELA</name>
<keyword evidence="2" id="KW-1185">Reference proteome</keyword>
<evidence type="ECO:0000313" key="2">
    <source>
        <dbReference type="Proteomes" id="UP000485058"/>
    </source>
</evidence>
<evidence type="ECO:0000313" key="1">
    <source>
        <dbReference type="EMBL" id="GFH06645.1"/>
    </source>
</evidence>
<dbReference type="Proteomes" id="UP000485058">
    <property type="component" value="Unassembled WGS sequence"/>
</dbReference>